<organism evidence="13 14">
    <name type="scientific">Lophiotrema nucula</name>
    <dbReference type="NCBI Taxonomy" id="690887"/>
    <lineage>
        <taxon>Eukaryota</taxon>
        <taxon>Fungi</taxon>
        <taxon>Dikarya</taxon>
        <taxon>Ascomycota</taxon>
        <taxon>Pezizomycotina</taxon>
        <taxon>Dothideomycetes</taxon>
        <taxon>Pleosporomycetidae</taxon>
        <taxon>Pleosporales</taxon>
        <taxon>Lophiotremataceae</taxon>
        <taxon>Lophiotrema</taxon>
    </lineage>
</organism>
<keyword evidence="4" id="KW-0964">Secreted</keyword>
<keyword evidence="5" id="KW-0325">Glycoprotein</keyword>
<dbReference type="Proteomes" id="UP000799770">
    <property type="component" value="Unassembled WGS sequence"/>
</dbReference>
<dbReference type="OrthoDB" id="2496787at2759"/>
<evidence type="ECO:0000256" key="5">
    <source>
        <dbReference type="ARBA" id="ARBA00022622"/>
    </source>
</evidence>
<protein>
    <recommendedName>
        <fullName evidence="12">CFEM domain-containing protein</fullName>
    </recommendedName>
</protein>
<evidence type="ECO:0000256" key="10">
    <source>
        <dbReference type="SAM" id="Phobius"/>
    </source>
</evidence>
<evidence type="ECO:0000256" key="9">
    <source>
        <dbReference type="PROSITE-ProRule" id="PRU01356"/>
    </source>
</evidence>
<dbReference type="AlphaFoldDB" id="A0A6A5YVY7"/>
<dbReference type="GO" id="GO:0046872">
    <property type="term" value="F:metal ion binding"/>
    <property type="evidence" value="ECO:0007669"/>
    <property type="project" value="UniProtKB-UniRule"/>
</dbReference>
<evidence type="ECO:0000256" key="8">
    <source>
        <dbReference type="ARBA" id="ARBA00023288"/>
    </source>
</evidence>
<evidence type="ECO:0000256" key="7">
    <source>
        <dbReference type="ARBA" id="ARBA00023157"/>
    </source>
</evidence>
<dbReference type="SMART" id="SM00747">
    <property type="entry name" value="CFEM"/>
    <property type="match status" value="1"/>
</dbReference>
<keyword evidence="10" id="KW-0812">Transmembrane</keyword>
<evidence type="ECO:0000256" key="1">
    <source>
        <dbReference type="ARBA" id="ARBA00004589"/>
    </source>
</evidence>
<proteinExistence type="inferred from homology"/>
<keyword evidence="8" id="KW-0449">Lipoprotein</keyword>
<name>A0A6A5YVY7_9PLEO</name>
<feature type="disulfide bond" evidence="9">
    <location>
        <begin position="30"/>
        <end position="70"/>
    </location>
</feature>
<evidence type="ECO:0000256" key="3">
    <source>
        <dbReference type="ARBA" id="ARBA00010031"/>
    </source>
</evidence>
<evidence type="ECO:0000256" key="2">
    <source>
        <dbReference type="ARBA" id="ARBA00004613"/>
    </source>
</evidence>
<evidence type="ECO:0000256" key="4">
    <source>
        <dbReference type="ARBA" id="ARBA00022525"/>
    </source>
</evidence>
<keyword evidence="10" id="KW-1133">Transmembrane helix</keyword>
<keyword evidence="9" id="KW-0349">Heme</keyword>
<evidence type="ECO:0000313" key="13">
    <source>
        <dbReference type="EMBL" id="KAF2111240.1"/>
    </source>
</evidence>
<keyword evidence="14" id="KW-1185">Reference proteome</keyword>
<keyword evidence="9" id="KW-0479">Metal-binding</keyword>
<keyword evidence="5" id="KW-0336">GPI-anchor</keyword>
<feature type="signal peptide" evidence="11">
    <location>
        <begin position="1"/>
        <end position="19"/>
    </location>
</feature>
<evidence type="ECO:0000256" key="11">
    <source>
        <dbReference type="SAM" id="SignalP"/>
    </source>
</evidence>
<dbReference type="EMBL" id="ML977335">
    <property type="protein sequence ID" value="KAF2111240.1"/>
    <property type="molecule type" value="Genomic_DNA"/>
</dbReference>
<evidence type="ECO:0000313" key="14">
    <source>
        <dbReference type="Proteomes" id="UP000799770"/>
    </source>
</evidence>
<keyword evidence="7 9" id="KW-1015">Disulfide bond</keyword>
<dbReference type="GO" id="GO:0098552">
    <property type="term" value="C:side of membrane"/>
    <property type="evidence" value="ECO:0007669"/>
    <property type="project" value="UniProtKB-KW"/>
</dbReference>
<keyword evidence="9" id="KW-0408">Iron</keyword>
<feature type="transmembrane region" description="Helical" evidence="10">
    <location>
        <begin position="97"/>
        <end position="117"/>
    </location>
</feature>
<accession>A0A6A5YVY7</accession>
<feature type="binding site" description="axial binding residue" evidence="9">
    <location>
        <position position="48"/>
    </location>
    <ligand>
        <name>heme</name>
        <dbReference type="ChEBI" id="CHEBI:30413"/>
    </ligand>
    <ligandPart>
        <name>Fe</name>
        <dbReference type="ChEBI" id="CHEBI:18248"/>
    </ligandPart>
</feature>
<reference evidence="13" key="1">
    <citation type="journal article" date="2020" name="Stud. Mycol.">
        <title>101 Dothideomycetes genomes: a test case for predicting lifestyles and emergence of pathogens.</title>
        <authorList>
            <person name="Haridas S."/>
            <person name="Albert R."/>
            <person name="Binder M."/>
            <person name="Bloem J."/>
            <person name="Labutti K."/>
            <person name="Salamov A."/>
            <person name="Andreopoulos B."/>
            <person name="Baker S."/>
            <person name="Barry K."/>
            <person name="Bills G."/>
            <person name="Bluhm B."/>
            <person name="Cannon C."/>
            <person name="Castanera R."/>
            <person name="Culley D."/>
            <person name="Daum C."/>
            <person name="Ezra D."/>
            <person name="Gonzalez J."/>
            <person name="Henrissat B."/>
            <person name="Kuo A."/>
            <person name="Liang C."/>
            <person name="Lipzen A."/>
            <person name="Lutzoni F."/>
            <person name="Magnuson J."/>
            <person name="Mondo S."/>
            <person name="Nolan M."/>
            <person name="Ohm R."/>
            <person name="Pangilinan J."/>
            <person name="Park H.-J."/>
            <person name="Ramirez L."/>
            <person name="Alfaro M."/>
            <person name="Sun H."/>
            <person name="Tritt A."/>
            <person name="Yoshinaga Y."/>
            <person name="Zwiers L.-H."/>
            <person name="Turgeon B."/>
            <person name="Goodwin S."/>
            <person name="Spatafora J."/>
            <person name="Crous P."/>
            <person name="Grigoriev I."/>
        </authorList>
    </citation>
    <scope>NUCLEOTIDE SEQUENCE</scope>
    <source>
        <strain evidence="13">CBS 627.86</strain>
    </source>
</reference>
<gene>
    <name evidence="13" type="ORF">BDV96DRAFT_189420</name>
</gene>
<sequence length="149" mass="15557">MRWLWSVVPAVVLLNGVLAQESLTDRLPSCATKCFEATLPTTSCTSDDIGCLCTDPKFFTTAAGCNALNCTVVETLSATNETRAACGIPIRSQQTTMIAVTAAFGALAVVMVSLRLVDRGISTAAKLGWDDLLIGLAGVSEGLEGALCR</sequence>
<comment type="subcellular location">
    <subcellularLocation>
        <location evidence="1">Membrane</location>
        <topology evidence="1">Lipid-anchor</topology>
        <topology evidence="1">GPI-anchor</topology>
    </subcellularLocation>
    <subcellularLocation>
        <location evidence="2">Secreted</location>
    </subcellularLocation>
</comment>
<dbReference type="InterPro" id="IPR008427">
    <property type="entry name" value="Extracellular_membr_CFEM_dom"/>
</dbReference>
<comment type="similarity">
    <text evidence="3">Belongs to the RBT5 family.</text>
</comment>
<keyword evidence="10" id="KW-0472">Membrane</keyword>
<feature type="chain" id="PRO_5025395795" description="CFEM domain-containing protein" evidence="11">
    <location>
        <begin position="20"/>
        <end position="149"/>
    </location>
</feature>
<keyword evidence="6 11" id="KW-0732">Signal</keyword>
<feature type="disulfide bond" evidence="9">
    <location>
        <begin position="34"/>
        <end position="65"/>
    </location>
</feature>
<dbReference type="Pfam" id="PF05730">
    <property type="entry name" value="CFEM"/>
    <property type="match status" value="1"/>
</dbReference>
<evidence type="ECO:0000259" key="12">
    <source>
        <dbReference type="PROSITE" id="PS52012"/>
    </source>
</evidence>
<feature type="domain" description="CFEM" evidence="12">
    <location>
        <begin position="3"/>
        <end position="113"/>
    </location>
</feature>
<dbReference type="PROSITE" id="PS52012">
    <property type="entry name" value="CFEM"/>
    <property type="match status" value="1"/>
</dbReference>
<feature type="disulfide bond" evidence="9">
    <location>
        <begin position="44"/>
        <end position="51"/>
    </location>
</feature>
<evidence type="ECO:0000256" key="6">
    <source>
        <dbReference type="ARBA" id="ARBA00022729"/>
    </source>
</evidence>
<dbReference type="GO" id="GO:0005576">
    <property type="term" value="C:extracellular region"/>
    <property type="evidence" value="ECO:0007669"/>
    <property type="project" value="UniProtKB-SubCell"/>
</dbReference>
<feature type="disulfide bond" evidence="9">
    <location>
        <begin position="53"/>
        <end position="86"/>
    </location>
</feature>